<evidence type="ECO:0000313" key="6">
    <source>
        <dbReference type="Proteomes" id="UP001642360"/>
    </source>
</evidence>
<keyword evidence="2" id="KW-0723">Serine/threonine-protein kinase</keyword>
<name>A0ABC8SZ54_9AQUA</name>
<comment type="subcellular location">
    <subcellularLocation>
        <location evidence="1">Membrane</location>
    </subcellularLocation>
</comment>
<feature type="region of interest" description="Disordered" evidence="4">
    <location>
        <begin position="1"/>
        <end position="64"/>
    </location>
</feature>
<evidence type="ECO:0000256" key="1">
    <source>
        <dbReference type="ARBA" id="ARBA00004370"/>
    </source>
</evidence>
<organism evidence="5 6">
    <name type="scientific">Ilex paraguariensis</name>
    <name type="common">yerba mate</name>
    <dbReference type="NCBI Taxonomy" id="185542"/>
    <lineage>
        <taxon>Eukaryota</taxon>
        <taxon>Viridiplantae</taxon>
        <taxon>Streptophyta</taxon>
        <taxon>Embryophyta</taxon>
        <taxon>Tracheophyta</taxon>
        <taxon>Spermatophyta</taxon>
        <taxon>Magnoliopsida</taxon>
        <taxon>eudicotyledons</taxon>
        <taxon>Gunneridae</taxon>
        <taxon>Pentapetalae</taxon>
        <taxon>asterids</taxon>
        <taxon>campanulids</taxon>
        <taxon>Aquifoliales</taxon>
        <taxon>Aquifoliaceae</taxon>
        <taxon>Ilex</taxon>
    </lineage>
</organism>
<sequence length="107" mass="11866">MSCFSCFSSHEQKASKRYREPMSPGPHPRPQPKPEHPAKVTAEATNNRAVNDKPTTKESGNNNIAAETFTFRELATATKNFRQESLVGEGGFGRVYKGRLEKTGQVI</sequence>
<comment type="caution">
    <text evidence="5">The sequence shown here is derived from an EMBL/GenBank/DDBJ whole genome shotgun (WGS) entry which is preliminary data.</text>
</comment>
<keyword evidence="2" id="KW-0808">Transferase</keyword>
<keyword evidence="6" id="KW-1185">Reference proteome</keyword>
<evidence type="ECO:0000256" key="2">
    <source>
        <dbReference type="ARBA" id="ARBA00022527"/>
    </source>
</evidence>
<reference evidence="5 6" key="1">
    <citation type="submission" date="2024-02" db="EMBL/GenBank/DDBJ databases">
        <authorList>
            <person name="Vignale AGUSTIN F."/>
            <person name="Sosa J E."/>
            <person name="Modenutti C."/>
        </authorList>
    </citation>
    <scope>NUCLEOTIDE SEQUENCE [LARGE SCALE GENOMIC DNA]</scope>
</reference>
<dbReference type="Gene3D" id="3.30.200.20">
    <property type="entry name" value="Phosphorylase Kinase, domain 1"/>
    <property type="match status" value="1"/>
</dbReference>
<proteinExistence type="predicted"/>
<dbReference type="AlphaFoldDB" id="A0ABC8SZ54"/>
<dbReference type="Proteomes" id="UP001642360">
    <property type="component" value="Unassembled WGS sequence"/>
</dbReference>
<protein>
    <submittedName>
        <fullName evidence="5">Uncharacterized protein</fullName>
    </submittedName>
</protein>
<keyword evidence="3" id="KW-0472">Membrane</keyword>
<dbReference type="GO" id="GO:0004674">
    <property type="term" value="F:protein serine/threonine kinase activity"/>
    <property type="evidence" value="ECO:0007669"/>
    <property type="project" value="UniProtKB-KW"/>
</dbReference>
<evidence type="ECO:0000256" key="4">
    <source>
        <dbReference type="SAM" id="MobiDB-lite"/>
    </source>
</evidence>
<dbReference type="PANTHER" id="PTHR47985">
    <property type="entry name" value="OS07G0668900 PROTEIN"/>
    <property type="match status" value="1"/>
</dbReference>
<dbReference type="InterPro" id="IPR011009">
    <property type="entry name" value="Kinase-like_dom_sf"/>
</dbReference>
<keyword evidence="2" id="KW-0418">Kinase</keyword>
<gene>
    <name evidence="5" type="ORF">ILEXP_LOCUS31250</name>
</gene>
<feature type="compositionally biased region" description="Basic and acidic residues" evidence="4">
    <location>
        <begin position="10"/>
        <end position="20"/>
    </location>
</feature>
<dbReference type="PANTHER" id="PTHR47985:SF31">
    <property type="entry name" value="SERINE_THREONINE-PROTEIN KINASE PBL26-RELATED"/>
    <property type="match status" value="1"/>
</dbReference>
<accession>A0ABC8SZ54</accession>
<evidence type="ECO:0000256" key="3">
    <source>
        <dbReference type="ARBA" id="ARBA00023136"/>
    </source>
</evidence>
<dbReference type="EMBL" id="CAUOFW020003847">
    <property type="protein sequence ID" value="CAK9162380.1"/>
    <property type="molecule type" value="Genomic_DNA"/>
</dbReference>
<dbReference type="GO" id="GO:0016020">
    <property type="term" value="C:membrane"/>
    <property type="evidence" value="ECO:0007669"/>
    <property type="project" value="UniProtKB-SubCell"/>
</dbReference>
<evidence type="ECO:0000313" key="5">
    <source>
        <dbReference type="EMBL" id="CAK9162380.1"/>
    </source>
</evidence>
<dbReference type="SUPFAM" id="SSF56112">
    <property type="entry name" value="Protein kinase-like (PK-like)"/>
    <property type="match status" value="1"/>
</dbReference>